<protein>
    <recommendedName>
        <fullName evidence="4">RRM domain-containing protein</fullName>
    </recommendedName>
</protein>
<feature type="compositionally biased region" description="Pro residues" evidence="1">
    <location>
        <begin position="23"/>
        <end position="37"/>
    </location>
</feature>
<dbReference type="EMBL" id="JALJOV010000952">
    <property type="protein sequence ID" value="KAK9857946.1"/>
    <property type="molecule type" value="Genomic_DNA"/>
</dbReference>
<feature type="compositionally biased region" description="Basic and acidic residues" evidence="1">
    <location>
        <begin position="273"/>
        <end position="285"/>
    </location>
</feature>
<sequence>MRGKGGKKWRGRGVGAPPGRGLPRPPGSAPFQRPPPVEQFISPQDGPAVLHLRAVPVAVDEGSVHQALIGLSGYMQTVLYKPNPPWGFTQTGIPQGFIRITFQTLQDAMNATNSLMDMFLQNHRQGDWCPQDIQVQIRPNLLSAEQRAVKLAALKKRMSGTWNPEADPVNGNNTPSLANLPASAGLPGGKEAGASAGNGGPVQDPRASATDLAAEPIASSGIDGTPHKSIAAGPSNQRPSSDGRAGRVESQRPSHAEPLAAGQQLLPIGSAGRDSRLGVLEDRARKPSSARVLDKNRDVRYAGSSRQGQDEPNQKAFSRAISTQPRSERSDRLPSQRERDRSRSIHRSESPSGRERRPSSFRLSDHLRKRPREPSGSAAQDANRACPDQRRCPADTRPVQRVLQSPISEGQDVSYPSRDSNMPQGRVLISRPPASSPRPANEFRRVDRSQTLPYRDQRRPNDPGIPPSHGLQGMAALDPMPGPALNALLNIVDRSPNLTVEHFNEKNVGLIMRLNNAEYHSFLQKAGGLDWSQIASPAQIISSLARQAQR</sequence>
<feature type="compositionally biased region" description="Low complexity" evidence="1">
    <location>
        <begin position="430"/>
        <end position="440"/>
    </location>
</feature>
<feature type="compositionally biased region" description="Basic and acidic residues" evidence="1">
    <location>
        <begin position="326"/>
        <end position="366"/>
    </location>
</feature>
<dbReference type="AlphaFoldDB" id="A0AAW1SU90"/>
<name>A0AAW1SU90_9CHLO</name>
<feature type="compositionally biased region" description="Basic residues" evidence="1">
    <location>
        <begin position="1"/>
        <end position="11"/>
    </location>
</feature>
<evidence type="ECO:0000256" key="1">
    <source>
        <dbReference type="SAM" id="MobiDB-lite"/>
    </source>
</evidence>
<feature type="region of interest" description="Disordered" evidence="1">
    <location>
        <begin position="1"/>
        <end position="39"/>
    </location>
</feature>
<gene>
    <name evidence="2" type="ORF">WJX84_012344</name>
</gene>
<reference evidence="2 3" key="1">
    <citation type="journal article" date="2024" name="Nat. Commun.">
        <title>Phylogenomics reveals the evolutionary origins of lichenization in chlorophyte algae.</title>
        <authorList>
            <person name="Puginier C."/>
            <person name="Libourel C."/>
            <person name="Otte J."/>
            <person name="Skaloud P."/>
            <person name="Haon M."/>
            <person name="Grisel S."/>
            <person name="Petersen M."/>
            <person name="Berrin J.G."/>
            <person name="Delaux P.M."/>
            <person name="Dal Grande F."/>
            <person name="Keller J."/>
        </authorList>
    </citation>
    <scope>NUCLEOTIDE SEQUENCE [LARGE SCALE GENOMIC DNA]</scope>
    <source>
        <strain evidence="2 3">SAG 2523</strain>
    </source>
</reference>
<feature type="compositionally biased region" description="Basic and acidic residues" evidence="1">
    <location>
        <begin position="244"/>
        <end position="255"/>
    </location>
</feature>
<feature type="compositionally biased region" description="Gly residues" evidence="1">
    <location>
        <begin position="186"/>
        <end position="200"/>
    </location>
</feature>
<feature type="region of interest" description="Disordered" evidence="1">
    <location>
        <begin position="160"/>
        <end position="472"/>
    </location>
</feature>
<proteinExistence type="predicted"/>
<evidence type="ECO:0000313" key="2">
    <source>
        <dbReference type="EMBL" id="KAK9857946.1"/>
    </source>
</evidence>
<comment type="caution">
    <text evidence="2">The sequence shown here is derived from an EMBL/GenBank/DDBJ whole genome shotgun (WGS) entry which is preliminary data.</text>
</comment>
<dbReference type="Proteomes" id="UP001485043">
    <property type="component" value="Unassembled WGS sequence"/>
</dbReference>
<organism evidence="2 3">
    <name type="scientific">Apatococcus fuscideae</name>
    <dbReference type="NCBI Taxonomy" id="2026836"/>
    <lineage>
        <taxon>Eukaryota</taxon>
        <taxon>Viridiplantae</taxon>
        <taxon>Chlorophyta</taxon>
        <taxon>core chlorophytes</taxon>
        <taxon>Trebouxiophyceae</taxon>
        <taxon>Chlorellales</taxon>
        <taxon>Chlorellaceae</taxon>
        <taxon>Apatococcus</taxon>
    </lineage>
</organism>
<evidence type="ECO:0000313" key="3">
    <source>
        <dbReference type="Proteomes" id="UP001485043"/>
    </source>
</evidence>
<keyword evidence="3" id="KW-1185">Reference proteome</keyword>
<evidence type="ECO:0008006" key="4">
    <source>
        <dbReference type="Google" id="ProtNLM"/>
    </source>
</evidence>
<accession>A0AAW1SU90</accession>